<evidence type="ECO:0008006" key="4">
    <source>
        <dbReference type="Google" id="ProtNLM"/>
    </source>
</evidence>
<evidence type="ECO:0000313" key="3">
    <source>
        <dbReference type="Proteomes" id="UP000801492"/>
    </source>
</evidence>
<evidence type="ECO:0000313" key="2">
    <source>
        <dbReference type="EMBL" id="KAF2904765.1"/>
    </source>
</evidence>
<dbReference type="SMART" id="SM00248">
    <property type="entry name" value="ANK"/>
    <property type="match status" value="3"/>
</dbReference>
<dbReference type="SUPFAM" id="SSF48403">
    <property type="entry name" value="Ankyrin repeat"/>
    <property type="match status" value="1"/>
</dbReference>
<reference evidence="2" key="1">
    <citation type="submission" date="2019-08" db="EMBL/GenBank/DDBJ databases">
        <title>The genome of the North American firefly Photinus pyralis.</title>
        <authorList>
            <consortium name="Photinus pyralis genome working group"/>
            <person name="Fallon T.R."/>
            <person name="Sander Lower S.E."/>
            <person name="Weng J.-K."/>
        </authorList>
    </citation>
    <scope>NUCLEOTIDE SEQUENCE</scope>
    <source>
        <strain evidence="2">TRF0915ILg1</strain>
        <tissue evidence="2">Whole body</tissue>
    </source>
</reference>
<name>A0A8K0DQS8_IGNLU</name>
<sequence length="170" mass="19538">MEKKMADREENPFEIQLLNYITNNEPVDTIRAFIKSYPETLTRKIDYPEYKPIFYIACSKLAKTINPNIVEALIESGANLYHTDKLHYDKEALHFATLGGNAKILQIIIKSLKPDKINSLSNENTALNLLIKEGNSEDSDFIECIQFLIHAGILILIIIIIIYYISKYTR</sequence>
<feature type="transmembrane region" description="Helical" evidence="1">
    <location>
        <begin position="147"/>
        <end position="165"/>
    </location>
</feature>
<proteinExistence type="predicted"/>
<dbReference type="EMBL" id="VTPC01000682">
    <property type="protein sequence ID" value="KAF2904765.1"/>
    <property type="molecule type" value="Genomic_DNA"/>
</dbReference>
<organism evidence="2 3">
    <name type="scientific">Ignelater luminosus</name>
    <name type="common">Cucubano</name>
    <name type="synonym">Pyrophorus luminosus</name>
    <dbReference type="NCBI Taxonomy" id="2038154"/>
    <lineage>
        <taxon>Eukaryota</taxon>
        <taxon>Metazoa</taxon>
        <taxon>Ecdysozoa</taxon>
        <taxon>Arthropoda</taxon>
        <taxon>Hexapoda</taxon>
        <taxon>Insecta</taxon>
        <taxon>Pterygota</taxon>
        <taxon>Neoptera</taxon>
        <taxon>Endopterygota</taxon>
        <taxon>Coleoptera</taxon>
        <taxon>Polyphaga</taxon>
        <taxon>Elateriformia</taxon>
        <taxon>Elateroidea</taxon>
        <taxon>Elateridae</taxon>
        <taxon>Agrypninae</taxon>
        <taxon>Pyrophorini</taxon>
        <taxon>Ignelater</taxon>
    </lineage>
</organism>
<gene>
    <name evidence="2" type="ORF">ILUMI_01416</name>
</gene>
<keyword evidence="1" id="KW-1133">Transmembrane helix</keyword>
<dbReference type="Pfam" id="PF12796">
    <property type="entry name" value="Ank_2"/>
    <property type="match status" value="1"/>
</dbReference>
<dbReference type="AlphaFoldDB" id="A0A8K0DQS8"/>
<dbReference type="Gene3D" id="1.25.40.20">
    <property type="entry name" value="Ankyrin repeat-containing domain"/>
    <property type="match status" value="1"/>
</dbReference>
<keyword evidence="1" id="KW-0472">Membrane</keyword>
<dbReference type="InterPro" id="IPR036770">
    <property type="entry name" value="Ankyrin_rpt-contain_sf"/>
</dbReference>
<evidence type="ECO:0000256" key="1">
    <source>
        <dbReference type="SAM" id="Phobius"/>
    </source>
</evidence>
<keyword evidence="1" id="KW-0812">Transmembrane</keyword>
<protein>
    <recommendedName>
        <fullName evidence="4">Ankyrin repeat protein</fullName>
    </recommendedName>
</protein>
<keyword evidence="3" id="KW-1185">Reference proteome</keyword>
<accession>A0A8K0DQS8</accession>
<dbReference type="Proteomes" id="UP000801492">
    <property type="component" value="Unassembled WGS sequence"/>
</dbReference>
<comment type="caution">
    <text evidence="2">The sequence shown here is derived from an EMBL/GenBank/DDBJ whole genome shotgun (WGS) entry which is preliminary data.</text>
</comment>
<dbReference type="InterPro" id="IPR002110">
    <property type="entry name" value="Ankyrin_rpt"/>
</dbReference>
<dbReference type="OrthoDB" id="2157354at2759"/>